<dbReference type="InterPro" id="IPR044965">
    <property type="entry name" value="Glyco_hydro_17_plant"/>
</dbReference>
<accession>A0AAV9E3K2</accession>
<protein>
    <recommendedName>
        <fullName evidence="8">Glucan endo-1,3-beta-D-glucosidase</fullName>
    </recommendedName>
</protein>
<comment type="similarity">
    <text evidence="1 4">Belongs to the glycosyl hydrolase 17 family.</text>
</comment>
<evidence type="ECO:0000256" key="4">
    <source>
        <dbReference type="RuleBase" id="RU004335"/>
    </source>
</evidence>
<evidence type="ECO:0000256" key="5">
    <source>
        <dbReference type="RuleBase" id="RU004336"/>
    </source>
</evidence>
<keyword evidence="7" id="KW-1185">Reference proteome</keyword>
<dbReference type="EMBL" id="JAUJYO010000009">
    <property type="protein sequence ID" value="KAK1307954.1"/>
    <property type="molecule type" value="Genomic_DNA"/>
</dbReference>
<evidence type="ECO:0000256" key="2">
    <source>
        <dbReference type="ARBA" id="ARBA00022801"/>
    </source>
</evidence>
<dbReference type="InterPro" id="IPR017853">
    <property type="entry name" value="GH"/>
</dbReference>
<evidence type="ECO:0000313" key="7">
    <source>
        <dbReference type="Proteomes" id="UP001180020"/>
    </source>
</evidence>
<dbReference type="PANTHER" id="PTHR32227">
    <property type="entry name" value="GLUCAN ENDO-1,3-BETA-GLUCOSIDASE BG1-RELATED-RELATED"/>
    <property type="match status" value="1"/>
</dbReference>
<keyword evidence="3 5" id="KW-0326">Glycosidase</keyword>
<evidence type="ECO:0000313" key="6">
    <source>
        <dbReference type="EMBL" id="KAK1307954.1"/>
    </source>
</evidence>
<dbReference type="Proteomes" id="UP001180020">
    <property type="component" value="Unassembled WGS sequence"/>
</dbReference>
<name>A0AAV9E3K2_ACOCL</name>
<proteinExistence type="inferred from homology"/>
<dbReference type="GO" id="GO:0005975">
    <property type="term" value="P:carbohydrate metabolic process"/>
    <property type="evidence" value="ECO:0007669"/>
    <property type="project" value="InterPro"/>
</dbReference>
<dbReference type="PROSITE" id="PS00587">
    <property type="entry name" value="GLYCOSYL_HYDROL_F17"/>
    <property type="match status" value="1"/>
</dbReference>
<sequence length="63" mass="6619">MVDLLYAALEQADGANMPIVVSESGWPSDGGFAVSLDNAGTYNANLVMHVWGGTPKRPSPLET</sequence>
<reference evidence="6" key="1">
    <citation type="journal article" date="2023" name="Nat. Commun.">
        <title>Diploid and tetraploid genomes of Acorus and the evolution of monocots.</title>
        <authorList>
            <person name="Ma L."/>
            <person name="Liu K.W."/>
            <person name="Li Z."/>
            <person name="Hsiao Y.Y."/>
            <person name="Qi Y."/>
            <person name="Fu T."/>
            <person name="Tang G.D."/>
            <person name="Zhang D."/>
            <person name="Sun W.H."/>
            <person name="Liu D.K."/>
            <person name="Li Y."/>
            <person name="Chen G.Z."/>
            <person name="Liu X.D."/>
            <person name="Liao X.Y."/>
            <person name="Jiang Y.T."/>
            <person name="Yu X."/>
            <person name="Hao Y."/>
            <person name="Huang J."/>
            <person name="Zhao X.W."/>
            <person name="Ke S."/>
            <person name="Chen Y.Y."/>
            <person name="Wu W.L."/>
            <person name="Hsu J.L."/>
            <person name="Lin Y.F."/>
            <person name="Huang M.D."/>
            <person name="Li C.Y."/>
            <person name="Huang L."/>
            <person name="Wang Z.W."/>
            <person name="Zhao X."/>
            <person name="Zhong W.Y."/>
            <person name="Peng D.H."/>
            <person name="Ahmad S."/>
            <person name="Lan S."/>
            <person name="Zhang J.S."/>
            <person name="Tsai W.C."/>
            <person name="Van de Peer Y."/>
            <person name="Liu Z.J."/>
        </authorList>
    </citation>
    <scope>NUCLEOTIDE SEQUENCE</scope>
    <source>
        <strain evidence="6">CP</strain>
    </source>
</reference>
<dbReference type="SUPFAM" id="SSF51445">
    <property type="entry name" value="(Trans)glycosidases"/>
    <property type="match status" value="1"/>
</dbReference>
<dbReference type="AlphaFoldDB" id="A0AAV9E3K2"/>
<organism evidence="6 7">
    <name type="scientific">Acorus calamus</name>
    <name type="common">Sweet flag</name>
    <dbReference type="NCBI Taxonomy" id="4465"/>
    <lineage>
        <taxon>Eukaryota</taxon>
        <taxon>Viridiplantae</taxon>
        <taxon>Streptophyta</taxon>
        <taxon>Embryophyta</taxon>
        <taxon>Tracheophyta</taxon>
        <taxon>Spermatophyta</taxon>
        <taxon>Magnoliopsida</taxon>
        <taxon>Liliopsida</taxon>
        <taxon>Acoraceae</taxon>
        <taxon>Acorus</taxon>
    </lineage>
</organism>
<gene>
    <name evidence="6" type="ORF">QJS10_CPA09g01029</name>
</gene>
<dbReference type="GO" id="GO:0004553">
    <property type="term" value="F:hydrolase activity, hydrolyzing O-glycosyl compounds"/>
    <property type="evidence" value="ECO:0007669"/>
    <property type="project" value="InterPro"/>
</dbReference>
<dbReference type="Gene3D" id="3.20.20.80">
    <property type="entry name" value="Glycosidases"/>
    <property type="match status" value="1"/>
</dbReference>
<dbReference type="InterPro" id="IPR000490">
    <property type="entry name" value="Glyco_hydro_17"/>
</dbReference>
<keyword evidence="2 5" id="KW-0378">Hydrolase</keyword>
<evidence type="ECO:0000256" key="1">
    <source>
        <dbReference type="ARBA" id="ARBA00008773"/>
    </source>
</evidence>
<comment type="caution">
    <text evidence="6">The sequence shown here is derived from an EMBL/GenBank/DDBJ whole genome shotgun (WGS) entry which is preliminary data.</text>
</comment>
<evidence type="ECO:0008006" key="8">
    <source>
        <dbReference type="Google" id="ProtNLM"/>
    </source>
</evidence>
<evidence type="ECO:0000256" key="3">
    <source>
        <dbReference type="ARBA" id="ARBA00023295"/>
    </source>
</evidence>
<dbReference type="Pfam" id="PF00332">
    <property type="entry name" value="Glyco_hydro_17"/>
    <property type="match status" value="1"/>
</dbReference>
<reference evidence="6" key="2">
    <citation type="submission" date="2023-06" db="EMBL/GenBank/DDBJ databases">
        <authorList>
            <person name="Ma L."/>
            <person name="Liu K.-W."/>
            <person name="Li Z."/>
            <person name="Hsiao Y.-Y."/>
            <person name="Qi Y."/>
            <person name="Fu T."/>
            <person name="Tang G."/>
            <person name="Zhang D."/>
            <person name="Sun W.-H."/>
            <person name="Liu D.-K."/>
            <person name="Li Y."/>
            <person name="Chen G.-Z."/>
            <person name="Liu X.-D."/>
            <person name="Liao X.-Y."/>
            <person name="Jiang Y.-T."/>
            <person name="Yu X."/>
            <person name="Hao Y."/>
            <person name="Huang J."/>
            <person name="Zhao X.-W."/>
            <person name="Ke S."/>
            <person name="Chen Y.-Y."/>
            <person name="Wu W.-L."/>
            <person name="Hsu J.-L."/>
            <person name="Lin Y.-F."/>
            <person name="Huang M.-D."/>
            <person name="Li C.-Y."/>
            <person name="Huang L."/>
            <person name="Wang Z.-W."/>
            <person name="Zhao X."/>
            <person name="Zhong W.-Y."/>
            <person name="Peng D.-H."/>
            <person name="Ahmad S."/>
            <person name="Lan S."/>
            <person name="Zhang J.-S."/>
            <person name="Tsai W.-C."/>
            <person name="Van De Peer Y."/>
            <person name="Liu Z.-J."/>
        </authorList>
    </citation>
    <scope>NUCLEOTIDE SEQUENCE</scope>
    <source>
        <strain evidence="6">CP</strain>
        <tissue evidence="6">Leaves</tissue>
    </source>
</reference>